<evidence type="ECO:0000256" key="1">
    <source>
        <dbReference type="SAM" id="MobiDB-lite"/>
    </source>
</evidence>
<sequence>MKPIRLFHTRLTSFSSCCSFSEHTAVALMPSSTRLVTRYTSTTPQEHNVISNEPKENRLVLDNSQRRALLTSTSPVRSLYLSLMTGRAGVSLRVLDRSLKGCSGAGDGGERPISLSPKLWLRLQVEGRQFVLDHLLTGLDVGLSAGFEEVGLAKLGLVPLEGSEVIRGLALVPLGAALTGGGWRVRLFRNGARKVPKVVIVVASTKIGEGFELAVRGRAVLGGDGGCDLRRGAAGDVFRAAEGQLRPLRRRYRRKRSGLKAARLPNLSGQTVLALTIYLVATALHRYHTAVTAVRPDQQRRHPPSGSPSAGGWWAERPGKSRELSDITCFRSPPMSESFMSSCTESASSESSFPTLLPPMDGRSRDLTEAESSLACLNAATLSTRVFSAAPSAVQNFED</sequence>
<dbReference type="EMBL" id="SRLO01000301">
    <property type="protein sequence ID" value="TNN62088.1"/>
    <property type="molecule type" value="Genomic_DNA"/>
</dbReference>
<dbReference type="Proteomes" id="UP000314294">
    <property type="component" value="Unassembled WGS sequence"/>
</dbReference>
<proteinExistence type="predicted"/>
<accession>A0A4Z2H874</accession>
<feature type="region of interest" description="Disordered" evidence="1">
    <location>
        <begin position="294"/>
        <end position="317"/>
    </location>
</feature>
<protein>
    <submittedName>
        <fullName evidence="2">Uncharacterized protein</fullName>
    </submittedName>
</protein>
<feature type="region of interest" description="Disordered" evidence="1">
    <location>
        <begin position="340"/>
        <end position="369"/>
    </location>
</feature>
<evidence type="ECO:0000313" key="2">
    <source>
        <dbReference type="EMBL" id="TNN62088.1"/>
    </source>
</evidence>
<name>A0A4Z2H874_9TELE</name>
<feature type="compositionally biased region" description="Low complexity" evidence="1">
    <location>
        <begin position="340"/>
        <end position="352"/>
    </location>
</feature>
<reference evidence="2 3" key="1">
    <citation type="submission" date="2019-03" db="EMBL/GenBank/DDBJ databases">
        <title>First draft genome of Liparis tanakae, snailfish: a comprehensive survey of snailfish specific genes.</title>
        <authorList>
            <person name="Kim W."/>
            <person name="Song I."/>
            <person name="Jeong J.-H."/>
            <person name="Kim D."/>
            <person name="Kim S."/>
            <person name="Ryu S."/>
            <person name="Song J.Y."/>
            <person name="Lee S.K."/>
        </authorList>
    </citation>
    <scope>NUCLEOTIDE SEQUENCE [LARGE SCALE GENOMIC DNA]</scope>
    <source>
        <tissue evidence="2">Muscle</tissue>
    </source>
</reference>
<organism evidence="2 3">
    <name type="scientific">Liparis tanakae</name>
    <name type="common">Tanaka's snailfish</name>
    <dbReference type="NCBI Taxonomy" id="230148"/>
    <lineage>
        <taxon>Eukaryota</taxon>
        <taxon>Metazoa</taxon>
        <taxon>Chordata</taxon>
        <taxon>Craniata</taxon>
        <taxon>Vertebrata</taxon>
        <taxon>Euteleostomi</taxon>
        <taxon>Actinopterygii</taxon>
        <taxon>Neopterygii</taxon>
        <taxon>Teleostei</taxon>
        <taxon>Neoteleostei</taxon>
        <taxon>Acanthomorphata</taxon>
        <taxon>Eupercaria</taxon>
        <taxon>Perciformes</taxon>
        <taxon>Cottioidei</taxon>
        <taxon>Cottales</taxon>
        <taxon>Liparidae</taxon>
        <taxon>Liparis</taxon>
    </lineage>
</organism>
<gene>
    <name evidence="2" type="ORF">EYF80_027680</name>
</gene>
<dbReference type="AlphaFoldDB" id="A0A4Z2H874"/>
<keyword evidence="3" id="KW-1185">Reference proteome</keyword>
<comment type="caution">
    <text evidence="2">The sequence shown here is derived from an EMBL/GenBank/DDBJ whole genome shotgun (WGS) entry which is preliminary data.</text>
</comment>
<evidence type="ECO:0000313" key="3">
    <source>
        <dbReference type="Proteomes" id="UP000314294"/>
    </source>
</evidence>